<evidence type="ECO:0000313" key="3">
    <source>
        <dbReference type="EMBL" id="MBV4541641.1"/>
    </source>
</evidence>
<feature type="domain" description="FHA" evidence="1">
    <location>
        <begin position="24"/>
        <end position="96"/>
    </location>
</feature>
<dbReference type="SUPFAM" id="SSF49879">
    <property type="entry name" value="SMAD/FHA domain"/>
    <property type="match status" value="1"/>
</dbReference>
<reference evidence="2" key="2">
    <citation type="submission" date="2020-07" db="EMBL/GenBank/DDBJ databases">
        <authorList>
            <person name="Lood C."/>
            <person name="Girard L."/>
        </authorList>
    </citation>
    <scope>NUCLEOTIDE SEQUENCE</scope>
    <source>
        <strain evidence="2">RW4S2</strain>
    </source>
</reference>
<evidence type="ECO:0000313" key="2">
    <source>
        <dbReference type="EMBL" id="MBC3470961.1"/>
    </source>
</evidence>
<gene>
    <name evidence="3" type="ORF">HU738_011320</name>
    <name evidence="2" type="ORF">HU738_10355</name>
</gene>
<evidence type="ECO:0000313" key="4">
    <source>
        <dbReference type="Proteomes" id="UP000628137"/>
    </source>
</evidence>
<sequence>MSALTLHVSNLAQLPLSVNRQHRFGRGGGTLGSRGADWLLIDRDLSVQPIHCEIRWMEGGFCAIDHSGRTYLNGSTHALGNGQPMRLKDGDILQVGTYRLRVDLQPEQLNRLSLGEVFRPSQTVHEALEASASISPSVNAIDTFPPLTIEVCSAFDPLPGHDPLVALDAKLSACPSDQNPLQDLITGPRPCSHA</sequence>
<dbReference type="EMBL" id="JABWRP010000006">
    <property type="protein sequence ID" value="MBC3470961.1"/>
    <property type="molecule type" value="Genomic_DNA"/>
</dbReference>
<dbReference type="Proteomes" id="UP000628137">
    <property type="component" value="Unassembled WGS sequence"/>
</dbReference>
<protein>
    <submittedName>
        <fullName evidence="2">FHA domain-containing protein</fullName>
    </submittedName>
</protein>
<dbReference type="RefSeq" id="WP_186602335.1">
    <property type="nucleotide sequence ID" value="NZ_JABWRP020000007.1"/>
</dbReference>
<dbReference type="Gene3D" id="2.60.200.20">
    <property type="match status" value="1"/>
</dbReference>
<comment type="caution">
    <text evidence="2">The sequence shown here is derived from an EMBL/GenBank/DDBJ whole genome shotgun (WGS) entry which is preliminary data.</text>
</comment>
<dbReference type="InterPro" id="IPR008984">
    <property type="entry name" value="SMAD_FHA_dom_sf"/>
</dbReference>
<accession>A0A923GIT5</accession>
<keyword evidence="4" id="KW-1185">Reference proteome</keyword>
<dbReference type="EMBL" id="JABWRP020000007">
    <property type="protein sequence ID" value="MBV4541641.1"/>
    <property type="molecule type" value="Genomic_DNA"/>
</dbReference>
<dbReference type="AlphaFoldDB" id="A0A923GIT5"/>
<dbReference type="CDD" id="cd00060">
    <property type="entry name" value="FHA"/>
    <property type="match status" value="1"/>
</dbReference>
<reference evidence="2 4" key="1">
    <citation type="journal article" date="2020" name="Microorganisms">
        <title>Reliable Identification of Environmental Pseudomonas Isolates Using the rpoD Gene.</title>
        <authorList>
            <consortium name="The Broad Institute Genome Sequencing Platform"/>
            <person name="Girard L."/>
            <person name="Lood C."/>
            <person name="Rokni-Zadeh H."/>
            <person name="van Noort V."/>
            <person name="Lavigne R."/>
            <person name="De Mot R."/>
        </authorList>
    </citation>
    <scope>NUCLEOTIDE SEQUENCE</scope>
    <source>
        <strain evidence="2 4">RW4S2</strain>
    </source>
</reference>
<proteinExistence type="predicted"/>
<organism evidence="2">
    <name type="scientific">Pseudomonas vlassakiae</name>
    <dbReference type="NCBI Taxonomy" id="485888"/>
    <lineage>
        <taxon>Bacteria</taxon>
        <taxon>Pseudomonadati</taxon>
        <taxon>Pseudomonadota</taxon>
        <taxon>Gammaproteobacteria</taxon>
        <taxon>Pseudomonadales</taxon>
        <taxon>Pseudomonadaceae</taxon>
        <taxon>Pseudomonas</taxon>
    </lineage>
</organism>
<dbReference type="InterPro" id="IPR000253">
    <property type="entry name" value="FHA_dom"/>
</dbReference>
<evidence type="ECO:0000259" key="1">
    <source>
        <dbReference type="Pfam" id="PF00498"/>
    </source>
</evidence>
<dbReference type="Pfam" id="PF00498">
    <property type="entry name" value="FHA"/>
    <property type="match status" value="1"/>
</dbReference>
<name>A0A923GIT5_9PSED</name>
<reference evidence="3" key="3">
    <citation type="submission" date="2021-06" db="EMBL/GenBank/DDBJ databases">
        <title>Updating the genus Pseudomonas: Description of 43 new species and partition of the Pseudomonas putida group.</title>
        <authorList>
            <person name="Girard L."/>
            <person name="Lood C."/>
            <person name="Vandamme P."/>
            <person name="Rokni-Zadeh H."/>
            <person name="Van Noort V."/>
            <person name="Hofte M."/>
            <person name="Lavigne R."/>
            <person name="De Mot R."/>
        </authorList>
    </citation>
    <scope>NUCLEOTIDE SEQUENCE</scope>
    <source>
        <strain evidence="3">RW4S2</strain>
    </source>
</reference>